<evidence type="ECO:0000313" key="1">
    <source>
        <dbReference type="EMBL" id="RZC56379.1"/>
    </source>
</evidence>
<dbReference type="EMBL" id="CM010717">
    <property type="protein sequence ID" value="RZC56379.1"/>
    <property type="molecule type" value="Genomic_DNA"/>
</dbReference>
<gene>
    <name evidence="1" type="ORF">C5167_015235</name>
</gene>
<dbReference type="AlphaFoldDB" id="A0A4Y7J9I5"/>
<sequence>MLVPGNHLDATGALLCRIGYCGILRCYGIGLKSAQLAICRVIYPVVLCNLCGSTMADWKGLEWSRLNGGLLRVAAVTSFF</sequence>
<proteinExistence type="predicted"/>
<accession>A0A4Y7J9I5</accession>
<evidence type="ECO:0000313" key="2">
    <source>
        <dbReference type="Proteomes" id="UP000316621"/>
    </source>
</evidence>
<name>A0A4Y7J9I5_PAPSO</name>
<reference evidence="1 2" key="1">
    <citation type="journal article" date="2018" name="Science">
        <title>The opium poppy genome and morphinan production.</title>
        <authorList>
            <person name="Guo L."/>
            <person name="Winzer T."/>
            <person name="Yang X."/>
            <person name="Li Y."/>
            <person name="Ning Z."/>
            <person name="He Z."/>
            <person name="Teodor R."/>
            <person name="Lu Y."/>
            <person name="Bowser T.A."/>
            <person name="Graham I.A."/>
            <person name="Ye K."/>
        </authorList>
    </citation>
    <scope>NUCLEOTIDE SEQUENCE [LARGE SCALE GENOMIC DNA]</scope>
    <source>
        <strain evidence="2">cv. HN1</strain>
        <tissue evidence="1">Leaves</tissue>
    </source>
</reference>
<dbReference type="Gramene" id="RZC56379">
    <property type="protein sequence ID" value="RZC56379"/>
    <property type="gene ID" value="C5167_015235"/>
</dbReference>
<organism evidence="1 2">
    <name type="scientific">Papaver somniferum</name>
    <name type="common">Opium poppy</name>
    <dbReference type="NCBI Taxonomy" id="3469"/>
    <lineage>
        <taxon>Eukaryota</taxon>
        <taxon>Viridiplantae</taxon>
        <taxon>Streptophyta</taxon>
        <taxon>Embryophyta</taxon>
        <taxon>Tracheophyta</taxon>
        <taxon>Spermatophyta</taxon>
        <taxon>Magnoliopsida</taxon>
        <taxon>Ranunculales</taxon>
        <taxon>Papaveraceae</taxon>
        <taxon>Papaveroideae</taxon>
        <taxon>Papaver</taxon>
    </lineage>
</organism>
<dbReference type="Proteomes" id="UP000316621">
    <property type="component" value="Chromosome 3"/>
</dbReference>
<protein>
    <submittedName>
        <fullName evidence="1">Uncharacterized protein</fullName>
    </submittedName>
</protein>
<keyword evidence="2" id="KW-1185">Reference proteome</keyword>